<dbReference type="GO" id="GO:0004674">
    <property type="term" value="F:protein serine/threonine kinase activity"/>
    <property type="evidence" value="ECO:0007669"/>
    <property type="project" value="UniProtKB-KW"/>
</dbReference>
<dbReference type="EMBL" id="BLAY01000112">
    <property type="protein sequence ID" value="GET41189.1"/>
    <property type="molecule type" value="Genomic_DNA"/>
</dbReference>
<keyword evidence="3" id="KW-0472">Membrane</keyword>
<comment type="caution">
    <text evidence="5">The sequence shown here is derived from an EMBL/GenBank/DDBJ whole genome shotgun (WGS) entry which is preliminary data.</text>
</comment>
<evidence type="ECO:0000259" key="4">
    <source>
        <dbReference type="PROSITE" id="PS50011"/>
    </source>
</evidence>
<keyword evidence="6" id="KW-1185">Reference proteome</keyword>
<keyword evidence="5" id="KW-0808">Transferase</keyword>
<keyword evidence="3" id="KW-0812">Transmembrane</keyword>
<dbReference type="PANTHER" id="PTHR24363">
    <property type="entry name" value="SERINE/THREONINE PROTEIN KINASE"/>
    <property type="match status" value="1"/>
</dbReference>
<feature type="transmembrane region" description="Helical" evidence="3">
    <location>
        <begin position="350"/>
        <end position="371"/>
    </location>
</feature>
<keyword evidence="3" id="KW-1133">Transmembrane helix</keyword>
<dbReference type="SMART" id="SM00220">
    <property type="entry name" value="S_TKc"/>
    <property type="match status" value="1"/>
</dbReference>
<dbReference type="CDD" id="cd14014">
    <property type="entry name" value="STKc_PknB_like"/>
    <property type="match status" value="1"/>
</dbReference>
<dbReference type="InterPro" id="IPR008271">
    <property type="entry name" value="Ser/Thr_kinase_AS"/>
</dbReference>
<keyword evidence="2" id="KW-0067">ATP-binding</keyword>
<sequence>MLQGLQVLQGRYQLQEQLGRNAGRQTWLAADIKTSPAESVIVKLLAFSPQMQWEDFKLFEREAQVLKNLNHPRIPRYRDYFSLDKQTGSGLCWFALVQDYIPGSSLQQLIDEGERFSESQVRQIATDILNILIYLHELSPPVLHRDIKPSNLILGEEGEVYLVDFGAVQNQAAAEGVTFTVVGTTGYAPLEQFWGKAVPASDLYALGASLIHLLTGVATGNLPQNNLRIQFRDKVSINPNFVRWIEALTAPDLEQRYTTAGQALEDLKANRYLNATLQKIRPPAGSKIKVWKSPTQLKIEIPGRGIKIFIDIIALAGKLLLGGAAIASQLSLVFLILFLFFGAISALYGIFSPLGIIALVLLIMLLLPLALGVRLSKALSQELIKLTASLKLPRFAAGQSYIFIDRDYFIIEKTLLGWCYLRQRGETSKIKNIKLISEQGVTIYTKKAHYSLGHPLNEFECYWLCQQLRDWLKSS</sequence>
<dbReference type="Proteomes" id="UP001050975">
    <property type="component" value="Unassembled WGS sequence"/>
</dbReference>
<evidence type="ECO:0000313" key="6">
    <source>
        <dbReference type="Proteomes" id="UP001050975"/>
    </source>
</evidence>
<evidence type="ECO:0000256" key="1">
    <source>
        <dbReference type="ARBA" id="ARBA00022741"/>
    </source>
</evidence>
<keyword evidence="5" id="KW-0723">Serine/threonine-protein kinase</keyword>
<dbReference type="AlphaFoldDB" id="A0AAV3XKP3"/>
<gene>
    <name evidence="5" type="ORF">MiSe_60010</name>
</gene>
<feature type="domain" description="Protein kinase" evidence="4">
    <location>
        <begin position="12"/>
        <end position="273"/>
    </location>
</feature>
<dbReference type="GO" id="GO:0005524">
    <property type="term" value="F:ATP binding"/>
    <property type="evidence" value="ECO:0007669"/>
    <property type="project" value="UniProtKB-KW"/>
</dbReference>
<dbReference type="PROSITE" id="PS00108">
    <property type="entry name" value="PROTEIN_KINASE_ST"/>
    <property type="match status" value="1"/>
</dbReference>
<dbReference type="SUPFAM" id="SSF56112">
    <property type="entry name" value="Protein kinase-like (PK-like)"/>
    <property type="match status" value="1"/>
</dbReference>
<accession>A0AAV3XKP3</accession>
<reference evidence="5" key="1">
    <citation type="submission" date="2019-10" db="EMBL/GenBank/DDBJ databases">
        <title>Draft genome sequece of Microseira wollei NIES-4236.</title>
        <authorList>
            <person name="Yamaguchi H."/>
            <person name="Suzuki S."/>
            <person name="Kawachi M."/>
        </authorList>
    </citation>
    <scope>NUCLEOTIDE SEQUENCE</scope>
    <source>
        <strain evidence="5">NIES-4236</strain>
    </source>
</reference>
<evidence type="ECO:0000256" key="3">
    <source>
        <dbReference type="SAM" id="Phobius"/>
    </source>
</evidence>
<dbReference type="PANTHER" id="PTHR24363:SF7">
    <property type="entry name" value="SERINE_THREONINE-PROTEIN KINASE-LIKE PROTEIN E"/>
    <property type="match status" value="1"/>
</dbReference>
<proteinExistence type="predicted"/>
<feature type="transmembrane region" description="Helical" evidence="3">
    <location>
        <begin position="319"/>
        <end position="344"/>
    </location>
</feature>
<name>A0AAV3XKP3_9CYAN</name>
<dbReference type="InterPro" id="IPR011009">
    <property type="entry name" value="Kinase-like_dom_sf"/>
</dbReference>
<evidence type="ECO:0000313" key="5">
    <source>
        <dbReference type="EMBL" id="GET41189.1"/>
    </source>
</evidence>
<dbReference type="PROSITE" id="PS50011">
    <property type="entry name" value="PROTEIN_KINASE_DOM"/>
    <property type="match status" value="1"/>
</dbReference>
<organism evidence="5 6">
    <name type="scientific">Microseira wollei NIES-4236</name>
    <dbReference type="NCBI Taxonomy" id="2530354"/>
    <lineage>
        <taxon>Bacteria</taxon>
        <taxon>Bacillati</taxon>
        <taxon>Cyanobacteriota</taxon>
        <taxon>Cyanophyceae</taxon>
        <taxon>Oscillatoriophycideae</taxon>
        <taxon>Aerosakkonematales</taxon>
        <taxon>Aerosakkonemataceae</taxon>
        <taxon>Microseira</taxon>
    </lineage>
</organism>
<protein>
    <submittedName>
        <fullName evidence="5">Serine/threonine protein kinase</fullName>
    </submittedName>
</protein>
<dbReference type="RefSeq" id="WP_226587404.1">
    <property type="nucleotide sequence ID" value="NZ_BLAY01000112.1"/>
</dbReference>
<dbReference type="InterPro" id="IPR000719">
    <property type="entry name" value="Prot_kinase_dom"/>
</dbReference>
<dbReference type="Gene3D" id="1.10.510.10">
    <property type="entry name" value="Transferase(Phosphotransferase) domain 1"/>
    <property type="match status" value="1"/>
</dbReference>
<keyword evidence="5" id="KW-0418">Kinase</keyword>
<evidence type="ECO:0000256" key="2">
    <source>
        <dbReference type="ARBA" id="ARBA00022840"/>
    </source>
</evidence>
<keyword evidence="1" id="KW-0547">Nucleotide-binding</keyword>
<dbReference type="Pfam" id="PF00069">
    <property type="entry name" value="Pkinase"/>
    <property type="match status" value="1"/>
</dbReference>